<gene>
    <name evidence="3" type="ORF">ACFOKA_04440</name>
</gene>
<protein>
    <submittedName>
        <fullName evidence="3">Enoyl-CoA hydratase-related protein</fullName>
    </submittedName>
</protein>
<comment type="caution">
    <text evidence="3">The sequence shown here is derived from an EMBL/GenBank/DDBJ whole genome shotgun (WGS) entry which is preliminary data.</text>
</comment>
<keyword evidence="4" id="KW-1185">Reference proteome</keyword>
<dbReference type="CDD" id="cd06558">
    <property type="entry name" value="crotonase-like"/>
    <property type="match status" value="1"/>
</dbReference>
<evidence type="ECO:0000313" key="4">
    <source>
        <dbReference type="Proteomes" id="UP001595444"/>
    </source>
</evidence>
<reference evidence="4" key="1">
    <citation type="journal article" date="2019" name="Int. J. Syst. Evol. Microbiol.">
        <title>The Global Catalogue of Microorganisms (GCM) 10K type strain sequencing project: providing services to taxonomists for standard genome sequencing and annotation.</title>
        <authorList>
            <consortium name="The Broad Institute Genomics Platform"/>
            <consortium name="The Broad Institute Genome Sequencing Center for Infectious Disease"/>
            <person name="Wu L."/>
            <person name="Ma J."/>
        </authorList>
    </citation>
    <scope>NUCLEOTIDE SEQUENCE [LARGE SCALE GENOMIC DNA]</scope>
    <source>
        <strain evidence="4">KCTC 62164</strain>
    </source>
</reference>
<dbReference type="PROSITE" id="PS00166">
    <property type="entry name" value="ENOYL_COA_HYDRATASE"/>
    <property type="match status" value="1"/>
</dbReference>
<evidence type="ECO:0000256" key="1">
    <source>
        <dbReference type="ARBA" id="ARBA00005254"/>
    </source>
</evidence>
<dbReference type="RefSeq" id="WP_228073415.1">
    <property type="nucleotide sequence ID" value="NZ_CP061205.1"/>
</dbReference>
<organism evidence="3 4">
    <name type="scientific">Kordiimonas pumila</name>
    <dbReference type="NCBI Taxonomy" id="2161677"/>
    <lineage>
        <taxon>Bacteria</taxon>
        <taxon>Pseudomonadati</taxon>
        <taxon>Pseudomonadota</taxon>
        <taxon>Alphaproteobacteria</taxon>
        <taxon>Kordiimonadales</taxon>
        <taxon>Kordiimonadaceae</taxon>
        <taxon>Kordiimonas</taxon>
    </lineage>
</organism>
<dbReference type="PANTHER" id="PTHR43459">
    <property type="entry name" value="ENOYL-COA HYDRATASE"/>
    <property type="match status" value="1"/>
</dbReference>
<comment type="similarity">
    <text evidence="1 2">Belongs to the enoyl-CoA hydratase/isomerase family.</text>
</comment>
<dbReference type="EMBL" id="JBHRSL010000002">
    <property type="protein sequence ID" value="MFC3051147.1"/>
    <property type="molecule type" value="Genomic_DNA"/>
</dbReference>
<dbReference type="InterPro" id="IPR014748">
    <property type="entry name" value="Enoyl-CoA_hydra_C"/>
</dbReference>
<accession>A0ABV7D3F1</accession>
<dbReference type="PANTHER" id="PTHR43459:SF1">
    <property type="entry name" value="EG:BACN32G11.4 PROTEIN"/>
    <property type="match status" value="1"/>
</dbReference>
<dbReference type="SUPFAM" id="SSF52096">
    <property type="entry name" value="ClpP/crotonase"/>
    <property type="match status" value="1"/>
</dbReference>
<dbReference type="Gene3D" id="1.10.12.10">
    <property type="entry name" value="Lyase 2-enoyl-coa Hydratase, Chain A, domain 2"/>
    <property type="match status" value="1"/>
</dbReference>
<proteinExistence type="inferred from homology"/>
<dbReference type="InterPro" id="IPR001753">
    <property type="entry name" value="Enoyl-CoA_hydra/iso"/>
</dbReference>
<evidence type="ECO:0000256" key="2">
    <source>
        <dbReference type="RuleBase" id="RU003707"/>
    </source>
</evidence>
<dbReference type="InterPro" id="IPR018376">
    <property type="entry name" value="Enoyl-CoA_hyd/isom_CS"/>
</dbReference>
<sequence length="261" mass="27992">MMTNFKAITFEKTNNLAIIALNRPECLNALNATMKLELLEAIRHVGAKHSGIRGLLITGTGRGFCAGADLIETPENKDAGSDLIDTFHPFLQELMALDIPVVTAVNGIAAGAGMSIALSADIVFASESAEFLQAFVKIGLVPDAGSSYILPRLIGEARAKAMMMLGEQLPAQTAYDWGMVHKVVSAENLMTEALDTAQKLACGPSIALAGIRTLLKESWRNSYSEQLQLEALIQRTSSQTKDCVEGVTAFAQKRVPHFSGQ</sequence>
<dbReference type="Pfam" id="PF00378">
    <property type="entry name" value="ECH_1"/>
    <property type="match status" value="1"/>
</dbReference>
<dbReference type="Gene3D" id="3.90.226.10">
    <property type="entry name" value="2-enoyl-CoA Hydratase, Chain A, domain 1"/>
    <property type="match status" value="1"/>
</dbReference>
<dbReference type="Proteomes" id="UP001595444">
    <property type="component" value="Unassembled WGS sequence"/>
</dbReference>
<name>A0ABV7D3F1_9PROT</name>
<dbReference type="InterPro" id="IPR029045">
    <property type="entry name" value="ClpP/crotonase-like_dom_sf"/>
</dbReference>
<evidence type="ECO:0000313" key="3">
    <source>
        <dbReference type="EMBL" id="MFC3051147.1"/>
    </source>
</evidence>